<name>A0AAV9SFH9_9TELE</name>
<sequence length="52" mass="5912">MESAKMDETEKYQQRLEAIAAGKIEVTQKEKLSVHQSVQVQTLSRHHEICGS</sequence>
<protein>
    <submittedName>
        <fullName evidence="1">Uncharacterized protein</fullName>
    </submittedName>
</protein>
<dbReference type="AlphaFoldDB" id="A0AAV9SFH9"/>
<keyword evidence="2" id="KW-1185">Reference proteome</keyword>
<dbReference type="Proteomes" id="UP001311232">
    <property type="component" value="Unassembled WGS sequence"/>
</dbReference>
<comment type="caution">
    <text evidence="1">The sequence shown here is derived from an EMBL/GenBank/DDBJ whole genome shotgun (WGS) entry which is preliminary data.</text>
</comment>
<proteinExistence type="predicted"/>
<reference evidence="1 2" key="1">
    <citation type="submission" date="2021-06" db="EMBL/GenBank/DDBJ databases">
        <authorList>
            <person name="Palmer J.M."/>
        </authorList>
    </citation>
    <scope>NUCLEOTIDE SEQUENCE [LARGE SCALE GENOMIC DNA]</scope>
    <source>
        <strain evidence="1 2">MEX-2019</strain>
        <tissue evidence="1">Muscle</tissue>
    </source>
</reference>
<dbReference type="EMBL" id="JAHHUM010000401">
    <property type="protein sequence ID" value="KAK5620051.1"/>
    <property type="molecule type" value="Genomic_DNA"/>
</dbReference>
<gene>
    <name evidence="1" type="ORF">CRENBAI_002797</name>
</gene>
<accession>A0AAV9SFH9</accession>
<organism evidence="1 2">
    <name type="scientific">Crenichthys baileyi</name>
    <name type="common">White River springfish</name>
    <dbReference type="NCBI Taxonomy" id="28760"/>
    <lineage>
        <taxon>Eukaryota</taxon>
        <taxon>Metazoa</taxon>
        <taxon>Chordata</taxon>
        <taxon>Craniata</taxon>
        <taxon>Vertebrata</taxon>
        <taxon>Euteleostomi</taxon>
        <taxon>Actinopterygii</taxon>
        <taxon>Neopterygii</taxon>
        <taxon>Teleostei</taxon>
        <taxon>Neoteleostei</taxon>
        <taxon>Acanthomorphata</taxon>
        <taxon>Ovalentaria</taxon>
        <taxon>Atherinomorphae</taxon>
        <taxon>Cyprinodontiformes</taxon>
        <taxon>Goodeidae</taxon>
        <taxon>Crenichthys</taxon>
    </lineage>
</organism>
<evidence type="ECO:0000313" key="2">
    <source>
        <dbReference type="Proteomes" id="UP001311232"/>
    </source>
</evidence>
<evidence type="ECO:0000313" key="1">
    <source>
        <dbReference type="EMBL" id="KAK5620051.1"/>
    </source>
</evidence>